<protein>
    <submittedName>
        <fullName evidence="12">Transport Sec24C-like protein</fullName>
    </submittedName>
</protein>
<dbReference type="InterPro" id="IPR006900">
    <property type="entry name" value="Sec23/24_helical_dom"/>
</dbReference>
<dbReference type="Gene3D" id="3.40.50.410">
    <property type="entry name" value="von Willebrand factor, type A domain"/>
    <property type="match status" value="1"/>
</dbReference>
<feature type="compositionally biased region" description="Low complexity" evidence="7">
    <location>
        <begin position="115"/>
        <end position="143"/>
    </location>
</feature>
<evidence type="ECO:0000259" key="9">
    <source>
        <dbReference type="Pfam" id="PF04811"/>
    </source>
</evidence>
<dbReference type="GO" id="GO:0008270">
    <property type="term" value="F:zinc ion binding"/>
    <property type="evidence" value="ECO:0007669"/>
    <property type="project" value="InterPro"/>
</dbReference>
<dbReference type="SUPFAM" id="SSF81811">
    <property type="entry name" value="Helical domain of Sec23/24"/>
    <property type="match status" value="1"/>
</dbReference>
<evidence type="ECO:0000256" key="1">
    <source>
        <dbReference type="ARBA" id="ARBA00004299"/>
    </source>
</evidence>
<evidence type="ECO:0000259" key="10">
    <source>
        <dbReference type="Pfam" id="PF04815"/>
    </source>
</evidence>
<dbReference type="SUPFAM" id="SSF82919">
    <property type="entry name" value="Zn-finger domain of Sec23/24"/>
    <property type="match status" value="1"/>
</dbReference>
<dbReference type="InterPro" id="IPR036465">
    <property type="entry name" value="vWFA_dom_sf"/>
</dbReference>
<feature type="compositionally biased region" description="Low complexity" evidence="7">
    <location>
        <begin position="259"/>
        <end position="274"/>
    </location>
</feature>
<dbReference type="InterPro" id="IPR012990">
    <property type="entry name" value="Beta-sandwich_Sec23_24"/>
</dbReference>
<dbReference type="STRING" id="1965070.A0A443QM29"/>
<evidence type="ECO:0000256" key="7">
    <source>
        <dbReference type="SAM" id="MobiDB-lite"/>
    </source>
</evidence>
<dbReference type="InterPro" id="IPR036180">
    <property type="entry name" value="Gelsolin-like_dom_sf"/>
</dbReference>
<keyword evidence="4" id="KW-0813">Transport</keyword>
<feature type="compositionally biased region" description="Polar residues" evidence="7">
    <location>
        <begin position="153"/>
        <end position="188"/>
    </location>
</feature>
<comment type="caution">
    <text evidence="12">The sequence shown here is derived from an EMBL/GenBank/DDBJ whole genome shotgun (WGS) entry which is preliminary data.</text>
</comment>
<name>A0A443QM29_9ACAR</name>
<organism evidence="12 13">
    <name type="scientific">Dinothrombium tinctorium</name>
    <dbReference type="NCBI Taxonomy" id="1965070"/>
    <lineage>
        <taxon>Eukaryota</taxon>
        <taxon>Metazoa</taxon>
        <taxon>Ecdysozoa</taxon>
        <taxon>Arthropoda</taxon>
        <taxon>Chelicerata</taxon>
        <taxon>Arachnida</taxon>
        <taxon>Acari</taxon>
        <taxon>Acariformes</taxon>
        <taxon>Trombidiformes</taxon>
        <taxon>Prostigmata</taxon>
        <taxon>Anystina</taxon>
        <taxon>Parasitengona</taxon>
        <taxon>Trombidioidea</taxon>
        <taxon>Trombidiidae</taxon>
        <taxon>Dinothrombium</taxon>
    </lineage>
</organism>
<reference evidence="12 13" key="1">
    <citation type="journal article" date="2018" name="Gigascience">
        <title>Genomes of trombidid mites reveal novel predicted allergens and laterally-transferred genes associated with secondary metabolism.</title>
        <authorList>
            <person name="Dong X."/>
            <person name="Chaisiri K."/>
            <person name="Xia D."/>
            <person name="Armstrong S.D."/>
            <person name="Fang Y."/>
            <person name="Donnelly M.J."/>
            <person name="Kadowaki T."/>
            <person name="McGarry J.W."/>
            <person name="Darby A.C."/>
            <person name="Makepeace B.L."/>
        </authorList>
    </citation>
    <scope>NUCLEOTIDE SEQUENCE [LARGE SCALE GENOMIC DNA]</scope>
    <source>
        <strain evidence="12">UoL-WK</strain>
    </source>
</reference>
<dbReference type="Gene3D" id="1.20.120.730">
    <property type="entry name" value="Sec23/Sec24 helical domain"/>
    <property type="match status" value="1"/>
</dbReference>
<keyword evidence="5" id="KW-0653">Protein transport</keyword>
<gene>
    <name evidence="12" type="ORF">B4U79_05730</name>
</gene>
<dbReference type="Pfam" id="PF08033">
    <property type="entry name" value="Sec23_BS"/>
    <property type="match status" value="1"/>
</dbReference>
<dbReference type="InterPro" id="IPR029006">
    <property type="entry name" value="ADF-H/Gelsolin-like_dom_sf"/>
</dbReference>
<evidence type="ECO:0000313" key="12">
    <source>
        <dbReference type="EMBL" id="RWS04070.1"/>
    </source>
</evidence>
<dbReference type="PANTHER" id="PTHR13803">
    <property type="entry name" value="SEC24-RELATED PROTEIN"/>
    <property type="match status" value="1"/>
</dbReference>
<dbReference type="GO" id="GO:0006886">
    <property type="term" value="P:intracellular protein transport"/>
    <property type="evidence" value="ECO:0007669"/>
    <property type="project" value="InterPro"/>
</dbReference>
<feature type="domain" description="Sec23/Sec24 beta-sandwich" evidence="11">
    <location>
        <begin position="744"/>
        <end position="827"/>
    </location>
</feature>
<dbReference type="OrthoDB" id="49016at2759"/>
<accession>A0A443QM29</accession>
<dbReference type="Pfam" id="PF04810">
    <property type="entry name" value="zf-Sec23_Sec24"/>
    <property type="match status" value="1"/>
</dbReference>
<comment type="similarity">
    <text evidence="3">Belongs to the SEC23/SEC24 family. SEC24 subfamily.</text>
</comment>
<feature type="compositionally biased region" description="Polar residues" evidence="7">
    <location>
        <begin position="211"/>
        <end position="225"/>
    </location>
</feature>
<evidence type="ECO:0000256" key="4">
    <source>
        <dbReference type="ARBA" id="ARBA00022448"/>
    </source>
</evidence>
<feature type="domain" description="Sec23/Sec24 trunk" evidence="9">
    <location>
        <begin position="470"/>
        <end position="588"/>
    </location>
</feature>
<dbReference type="InterPro" id="IPR036174">
    <property type="entry name" value="Znf_Sec23_Sec24_sf"/>
</dbReference>
<dbReference type="Pfam" id="PF04815">
    <property type="entry name" value="Sec23_helical"/>
    <property type="match status" value="1"/>
</dbReference>
<evidence type="ECO:0000256" key="2">
    <source>
        <dbReference type="ARBA" id="ARBA00004397"/>
    </source>
</evidence>
<dbReference type="Gene3D" id="2.30.30.380">
    <property type="entry name" value="Zn-finger domain of Sec23/24"/>
    <property type="match status" value="1"/>
</dbReference>
<keyword evidence="6" id="KW-0968">Cytoplasmic vesicle</keyword>
<comment type="subcellular location">
    <subcellularLocation>
        <location evidence="1">Cytoplasmic vesicle</location>
        <location evidence="1">COPII-coated vesicle membrane</location>
        <topology evidence="1">Peripheral membrane protein</topology>
        <orientation evidence="1">Cytoplasmic side</orientation>
    </subcellularLocation>
    <subcellularLocation>
        <location evidence="2">Endoplasmic reticulum membrane</location>
        <topology evidence="2">Peripheral membrane protein</topology>
        <orientation evidence="2">Cytoplasmic side</orientation>
    </subcellularLocation>
</comment>
<proteinExistence type="inferred from homology"/>
<dbReference type="EMBL" id="NCKU01005891">
    <property type="protein sequence ID" value="RWS04070.1"/>
    <property type="molecule type" value="Genomic_DNA"/>
</dbReference>
<dbReference type="GO" id="GO:0000149">
    <property type="term" value="F:SNARE binding"/>
    <property type="evidence" value="ECO:0007669"/>
    <property type="project" value="TreeGrafter"/>
</dbReference>
<dbReference type="SUPFAM" id="SSF81995">
    <property type="entry name" value="beta-sandwich domain of Sec23/24"/>
    <property type="match status" value="1"/>
</dbReference>
<dbReference type="SUPFAM" id="SSF53300">
    <property type="entry name" value="vWA-like"/>
    <property type="match status" value="1"/>
</dbReference>
<dbReference type="InterPro" id="IPR006895">
    <property type="entry name" value="Znf_Sec23_Sec24"/>
</dbReference>
<dbReference type="Proteomes" id="UP000285301">
    <property type="component" value="Unassembled WGS sequence"/>
</dbReference>
<evidence type="ECO:0000256" key="6">
    <source>
        <dbReference type="ARBA" id="ARBA00023329"/>
    </source>
</evidence>
<dbReference type="GO" id="GO:0090110">
    <property type="term" value="P:COPII-coated vesicle cargo loading"/>
    <property type="evidence" value="ECO:0007669"/>
    <property type="project" value="TreeGrafter"/>
</dbReference>
<evidence type="ECO:0000259" key="8">
    <source>
        <dbReference type="Pfam" id="PF04810"/>
    </source>
</evidence>
<dbReference type="GO" id="GO:0030127">
    <property type="term" value="C:COPII vesicle coat"/>
    <property type="evidence" value="ECO:0007669"/>
    <property type="project" value="InterPro"/>
</dbReference>
<dbReference type="GO" id="GO:0070971">
    <property type="term" value="C:endoplasmic reticulum exit site"/>
    <property type="evidence" value="ECO:0007669"/>
    <property type="project" value="TreeGrafter"/>
</dbReference>
<sequence>MYPISANYSSKANAFQQYPNAAVTSQPRAAFANNYYSNASQQHLSSNANASVNNHYPDQANDQSLYSWQQQQQQPPVNASTPPHSQQMQSQSSYGDQQSFGSHYGAQQMPPRSVLQQQQPQQQQPFLQHQPLAGQQFQYSQQMQPPPRPTLNAAPQQVDQHAPNQQHFPSQTSLQQSVNKPQLPSQIAGQYKYPPTSQPLTDQKMPPLSEQYLNQPQQFAGQQMPPTRFNERYPGQQMPHQSAGMPPQQPYYGSAGGMPPASSLPSQPPVQQQQRLDPDAMPSVVQVIEDDKAKFACEGNLIYATTIPASVPPMVTTLAGSENVTVEDHGCARPNHIRSTIYQVPITEDILKMTCVPLNIVVKPFDEDEIDGNLMIPVTQSEIIRCNRCKAYMSPFMRFIDGGRRFQCGLCRHITEVSTSYFAHLDHTGQRLDKFERPELYLGSYEFKATSEFCRNSILNCRRPHIIFAFEMTVNSKPVIQHISKNLSEIIRSYLPTDSANPGSPPPLVGFMTYDSKIQMYDIVNNGHAHIICDISSIFSPFTSFLVDPIEYIEQIESFLMSLPSLVPESELETETILGPVIEAALKTCQFDNSNWFAEQPGSESVQKDPTKVIPVGKVYLFHCTLPTYGQDGSTPGRLKPRWTTSPDDARHLLKTDKEKNVLTPETSKYYNDLAQRCVSDYGSGVELFLFPPAVGSFLDIATISELVRLTGTGGIYIYSAGSNWDISGRFTTDLKQSLKSSFAFDAIMKVRTSTGIRPIEYTGNFYARTPSDLECASINAGNSIVVELRYDDKLPEDDFLIIQVATLYTSVSGDRRVRIHNIAFAVCQQVADVFRNACCDTVMNSLLRKGVASLRIGEKTVQQVKESLISRTVSILAAYRRHCAQPGSSLGQLILPEALKLLPMYITGALKCDAIDGGPELTLDSKAYAQIRTLGAGIGLSQVILYPKLLRIEYDTDESDTLRAIQIRCAAHRLDNDTGVAYLLENGFFMFLYIPTMRIPTNQNLFLKNLFGVENVQHINVDSELPEVFTSESRFIRELIEKIARERNRTTKLTIVRQGMDKVEIVFKSFLYEDQKVVSAVGKGDSAKYDAPNYVDLLCHLHKEIRAQLN</sequence>
<dbReference type="InterPro" id="IPR006896">
    <property type="entry name" value="Sec23/24_trunk_dom"/>
</dbReference>
<evidence type="ECO:0000256" key="5">
    <source>
        <dbReference type="ARBA" id="ARBA00022927"/>
    </source>
</evidence>
<dbReference type="Gene3D" id="3.40.20.10">
    <property type="entry name" value="Severin"/>
    <property type="match status" value="1"/>
</dbReference>
<feature type="region of interest" description="Disordered" evidence="7">
    <location>
        <begin position="65"/>
        <end position="274"/>
    </location>
</feature>
<feature type="domain" description="Sec23/Sec24 helical" evidence="10">
    <location>
        <begin position="840"/>
        <end position="934"/>
    </location>
</feature>
<dbReference type="InterPro" id="IPR050550">
    <property type="entry name" value="SEC23_SEC24_subfamily"/>
</dbReference>
<evidence type="ECO:0000256" key="3">
    <source>
        <dbReference type="ARBA" id="ARBA00008334"/>
    </source>
</evidence>
<dbReference type="GO" id="GO:0005789">
    <property type="term" value="C:endoplasmic reticulum membrane"/>
    <property type="evidence" value="ECO:0007669"/>
    <property type="project" value="UniProtKB-SubCell"/>
</dbReference>
<feature type="domain" description="Zinc finger Sec23/Sec24-type" evidence="8">
    <location>
        <begin position="383"/>
        <end position="421"/>
    </location>
</feature>
<dbReference type="Gene3D" id="2.60.40.1670">
    <property type="entry name" value="beta-sandwich domain of Sec23/24"/>
    <property type="match status" value="1"/>
</dbReference>
<feature type="compositionally biased region" description="Low complexity" evidence="7">
    <location>
        <begin position="85"/>
        <end position="102"/>
    </location>
</feature>
<dbReference type="SUPFAM" id="SSF82754">
    <property type="entry name" value="C-terminal, gelsolin-like domain of Sec23/24"/>
    <property type="match status" value="1"/>
</dbReference>
<dbReference type="Pfam" id="PF04811">
    <property type="entry name" value="Sec23_trunk"/>
    <property type="match status" value="2"/>
</dbReference>
<evidence type="ECO:0000259" key="11">
    <source>
        <dbReference type="Pfam" id="PF08033"/>
    </source>
</evidence>
<dbReference type="AlphaFoldDB" id="A0A443QM29"/>
<evidence type="ECO:0000313" key="13">
    <source>
        <dbReference type="Proteomes" id="UP000285301"/>
    </source>
</evidence>
<dbReference type="PANTHER" id="PTHR13803:SF4">
    <property type="entry name" value="SECRETORY 24CD, ISOFORM C"/>
    <property type="match status" value="1"/>
</dbReference>
<dbReference type="InterPro" id="IPR036175">
    <property type="entry name" value="Sec23/24_helical_dom_sf"/>
</dbReference>
<keyword evidence="13" id="KW-1185">Reference proteome</keyword>
<feature type="domain" description="Sec23/Sec24 trunk" evidence="9">
    <location>
        <begin position="617"/>
        <end position="737"/>
    </location>
</feature>
<feature type="compositionally biased region" description="Polar residues" evidence="7">
    <location>
        <begin position="75"/>
        <end position="84"/>
    </location>
</feature>